<comment type="subcellular location">
    <subcellularLocation>
        <location evidence="1">Cell membrane</location>
        <topology evidence="1">Multi-pass membrane protein</topology>
    </subcellularLocation>
</comment>
<dbReference type="Pfam" id="PF03631">
    <property type="entry name" value="Virul_fac_BrkB"/>
    <property type="match status" value="1"/>
</dbReference>
<protein>
    <submittedName>
        <fullName evidence="7">YihY family inner membrane protein</fullName>
    </submittedName>
</protein>
<keyword evidence="3 6" id="KW-0812">Transmembrane</keyword>
<feature type="transmembrane region" description="Helical" evidence="6">
    <location>
        <begin position="149"/>
        <end position="168"/>
    </location>
</feature>
<dbReference type="GO" id="GO:0005886">
    <property type="term" value="C:plasma membrane"/>
    <property type="evidence" value="ECO:0007669"/>
    <property type="project" value="UniProtKB-SubCell"/>
</dbReference>
<evidence type="ECO:0000313" key="7">
    <source>
        <dbReference type="EMBL" id="TXL65898.1"/>
    </source>
</evidence>
<comment type="caution">
    <text evidence="7">The sequence shown here is derived from an EMBL/GenBank/DDBJ whole genome shotgun (WGS) entry which is preliminary data.</text>
</comment>
<dbReference type="RefSeq" id="WP_147703813.1">
    <property type="nucleotide sequence ID" value="NZ_VDUY01000003.1"/>
</dbReference>
<dbReference type="PANTHER" id="PTHR30213">
    <property type="entry name" value="INNER MEMBRANE PROTEIN YHJD"/>
    <property type="match status" value="1"/>
</dbReference>
<evidence type="ECO:0000256" key="5">
    <source>
        <dbReference type="ARBA" id="ARBA00023136"/>
    </source>
</evidence>
<dbReference type="NCBIfam" id="TIGR00765">
    <property type="entry name" value="yihY_not_rbn"/>
    <property type="match status" value="1"/>
</dbReference>
<evidence type="ECO:0000256" key="2">
    <source>
        <dbReference type="ARBA" id="ARBA00022475"/>
    </source>
</evidence>
<accession>A0A5C8NX89</accession>
<evidence type="ECO:0000256" key="4">
    <source>
        <dbReference type="ARBA" id="ARBA00022989"/>
    </source>
</evidence>
<sequence length="452" mass="49500">MKTAPRSSIPAAVAPEVPFGKALVNLLRAMREQARVLHLSQVAGSLAFLSMIAIVPMFSLGFAVLTALPVFGKMREALNRFLDGNLFPTAFSETLLSHLAQFAAKAGELSAIGAIAFFVTAFTALLTVEATMNQIWGADRHRPLTLRLTLYWAVLTLGPLLLATSLSFNGLVVASWLRSGEMQQLRGLWFALVPWLTSFVGLSLLYRLVPATVVRWRDAFIGALFASLLIEVLRRGLGLYVAQFPSYTIVYGAFAALPLFLLWLFLGWTALLAGALLAANLRWWRQPDDTQVRRTLADRFDEARGVLEAMARELGDNADAMLPVRRLAGLFDGDPRRAAEAAGLLVSLGYVTRFVRLIDVAPIEEKPGMRKLGGLRRLLRRSPLPVVDDEDDPIWAERWGWAARPSASSLRPLFDAIWCPASGDSRQAFPSALLDAPLWAPSAAPAGRPQSA</sequence>
<feature type="transmembrane region" description="Helical" evidence="6">
    <location>
        <begin position="109"/>
        <end position="128"/>
    </location>
</feature>
<keyword evidence="2" id="KW-1003">Cell membrane</keyword>
<keyword evidence="4 6" id="KW-1133">Transmembrane helix</keyword>
<dbReference type="EMBL" id="VDUY01000003">
    <property type="protein sequence ID" value="TXL65898.1"/>
    <property type="molecule type" value="Genomic_DNA"/>
</dbReference>
<feature type="transmembrane region" description="Helical" evidence="6">
    <location>
        <begin position="46"/>
        <end position="72"/>
    </location>
</feature>
<organism evidence="7 8">
    <name type="scientific">Zeimonas arvi</name>
    <dbReference type="NCBI Taxonomy" id="2498847"/>
    <lineage>
        <taxon>Bacteria</taxon>
        <taxon>Pseudomonadati</taxon>
        <taxon>Pseudomonadota</taxon>
        <taxon>Betaproteobacteria</taxon>
        <taxon>Burkholderiales</taxon>
        <taxon>Burkholderiaceae</taxon>
        <taxon>Zeimonas</taxon>
    </lineage>
</organism>
<feature type="transmembrane region" description="Helical" evidence="6">
    <location>
        <begin position="188"/>
        <end position="206"/>
    </location>
</feature>
<dbReference type="InterPro" id="IPR017039">
    <property type="entry name" value="Virul_fac_BrkB"/>
</dbReference>
<evidence type="ECO:0000256" key="6">
    <source>
        <dbReference type="SAM" id="Phobius"/>
    </source>
</evidence>
<dbReference type="AlphaFoldDB" id="A0A5C8NX89"/>
<dbReference type="OrthoDB" id="9808671at2"/>
<keyword evidence="5 6" id="KW-0472">Membrane</keyword>
<name>A0A5C8NX89_9BURK</name>
<evidence type="ECO:0000256" key="3">
    <source>
        <dbReference type="ARBA" id="ARBA00022692"/>
    </source>
</evidence>
<evidence type="ECO:0000256" key="1">
    <source>
        <dbReference type="ARBA" id="ARBA00004651"/>
    </source>
</evidence>
<dbReference type="Proteomes" id="UP000321548">
    <property type="component" value="Unassembled WGS sequence"/>
</dbReference>
<keyword evidence="8" id="KW-1185">Reference proteome</keyword>
<evidence type="ECO:0000313" key="8">
    <source>
        <dbReference type="Proteomes" id="UP000321548"/>
    </source>
</evidence>
<feature type="transmembrane region" description="Helical" evidence="6">
    <location>
        <begin position="218"/>
        <end position="237"/>
    </location>
</feature>
<gene>
    <name evidence="7" type="ORF">FHP08_07365</name>
</gene>
<feature type="transmembrane region" description="Helical" evidence="6">
    <location>
        <begin position="249"/>
        <end position="277"/>
    </location>
</feature>
<dbReference type="PANTHER" id="PTHR30213:SF0">
    <property type="entry name" value="UPF0761 MEMBRANE PROTEIN YIHY"/>
    <property type="match status" value="1"/>
</dbReference>
<proteinExistence type="predicted"/>
<reference evidence="7 8" key="1">
    <citation type="submission" date="2019-06" db="EMBL/GenBank/DDBJ databases">
        <title>Quisquiliibacterium sp. nov., isolated from a maize field.</title>
        <authorList>
            <person name="Lin S.-Y."/>
            <person name="Tsai C.-F."/>
            <person name="Young C.-C."/>
        </authorList>
    </citation>
    <scope>NUCLEOTIDE SEQUENCE [LARGE SCALE GENOMIC DNA]</scope>
    <source>
        <strain evidence="7 8">CC-CFT501</strain>
    </source>
</reference>